<keyword evidence="18" id="KW-1185">Reference proteome</keyword>
<evidence type="ECO:0000313" key="17">
    <source>
        <dbReference type="EMBL" id="MBE7939283.1"/>
    </source>
</evidence>
<accession>A0ABR9SAB3</accession>
<evidence type="ECO:0000256" key="6">
    <source>
        <dbReference type="ARBA" id="ARBA00022679"/>
    </source>
</evidence>
<feature type="domain" description="Histidine kinase" evidence="14">
    <location>
        <begin position="295"/>
        <end position="545"/>
    </location>
</feature>
<dbReference type="Pfam" id="PF02518">
    <property type="entry name" value="HATPase_c"/>
    <property type="match status" value="1"/>
</dbReference>
<evidence type="ECO:0000256" key="12">
    <source>
        <dbReference type="PROSITE-ProRule" id="PRU00110"/>
    </source>
</evidence>
<evidence type="ECO:0000256" key="7">
    <source>
        <dbReference type="ARBA" id="ARBA00022741"/>
    </source>
</evidence>
<dbReference type="Pfam" id="PF01584">
    <property type="entry name" value="CheW"/>
    <property type="match status" value="1"/>
</dbReference>
<dbReference type="SMART" id="SM00260">
    <property type="entry name" value="CheW"/>
    <property type="match status" value="1"/>
</dbReference>
<dbReference type="PRINTS" id="PR00344">
    <property type="entry name" value="BCTRLSENSOR"/>
</dbReference>
<dbReference type="SUPFAM" id="SSF55874">
    <property type="entry name" value="ATPase domain of HSP90 chaperone/DNA topoisomerase II/histidine kinase"/>
    <property type="match status" value="1"/>
</dbReference>
<dbReference type="InterPro" id="IPR008207">
    <property type="entry name" value="Sig_transdc_His_kin_Hpt_dom"/>
</dbReference>
<reference evidence="17 18" key="1">
    <citation type="submission" date="2020-10" db="EMBL/GenBank/DDBJ databases">
        <title>Draft genome of Ramlibacter aquaticus LMG 30558.</title>
        <authorList>
            <person name="Props R."/>
        </authorList>
    </citation>
    <scope>NUCLEOTIDE SEQUENCE [LARGE SCALE GENOMIC DNA]</scope>
    <source>
        <strain evidence="17 18">LMG 30558</strain>
    </source>
</reference>
<evidence type="ECO:0000259" key="14">
    <source>
        <dbReference type="PROSITE" id="PS50109"/>
    </source>
</evidence>
<gene>
    <name evidence="17" type="ORF">IM725_01695</name>
</gene>
<evidence type="ECO:0000256" key="13">
    <source>
        <dbReference type="SAM" id="MobiDB-lite"/>
    </source>
</evidence>
<dbReference type="SUPFAM" id="SSF47226">
    <property type="entry name" value="Histidine-containing phosphotransfer domain, HPT domain"/>
    <property type="match status" value="1"/>
</dbReference>
<name>A0ABR9SAB3_9BURK</name>
<comment type="caution">
    <text evidence="17">The sequence shown here is derived from an EMBL/GenBank/DDBJ whole genome shotgun (WGS) entry which is preliminary data.</text>
</comment>
<dbReference type="Pfam" id="PF01627">
    <property type="entry name" value="Hpt"/>
    <property type="match status" value="1"/>
</dbReference>
<dbReference type="CDD" id="cd16916">
    <property type="entry name" value="HATPase_CheA-like"/>
    <property type="match status" value="1"/>
</dbReference>
<dbReference type="Gene3D" id="1.20.120.160">
    <property type="entry name" value="HPT domain"/>
    <property type="match status" value="1"/>
</dbReference>
<dbReference type="PROSITE" id="PS50109">
    <property type="entry name" value="HIS_KIN"/>
    <property type="match status" value="1"/>
</dbReference>
<dbReference type="InterPro" id="IPR036097">
    <property type="entry name" value="HisK_dim/P_sf"/>
</dbReference>
<evidence type="ECO:0000256" key="10">
    <source>
        <dbReference type="ARBA" id="ARBA00023012"/>
    </source>
</evidence>
<dbReference type="CDD" id="cd00731">
    <property type="entry name" value="CheA_reg"/>
    <property type="match status" value="1"/>
</dbReference>
<feature type="domain" description="CheW-like" evidence="15">
    <location>
        <begin position="547"/>
        <end position="684"/>
    </location>
</feature>
<dbReference type="SUPFAM" id="SSF47384">
    <property type="entry name" value="Homodimeric domain of signal transducing histidine kinase"/>
    <property type="match status" value="1"/>
</dbReference>
<proteinExistence type="predicted"/>
<evidence type="ECO:0000256" key="3">
    <source>
        <dbReference type="ARBA" id="ARBA00021495"/>
    </source>
</evidence>
<comment type="catalytic activity">
    <reaction evidence="1">
        <text>ATP + protein L-histidine = ADP + protein N-phospho-L-histidine.</text>
        <dbReference type="EC" id="2.7.13.3"/>
    </reaction>
</comment>
<evidence type="ECO:0000256" key="9">
    <source>
        <dbReference type="ARBA" id="ARBA00022840"/>
    </source>
</evidence>
<dbReference type="InterPro" id="IPR004358">
    <property type="entry name" value="Sig_transdc_His_kin-like_C"/>
</dbReference>
<dbReference type="InterPro" id="IPR036890">
    <property type="entry name" value="HATPase_C_sf"/>
</dbReference>
<keyword evidence="10" id="KW-0902">Two-component regulatory system</keyword>
<evidence type="ECO:0000256" key="2">
    <source>
        <dbReference type="ARBA" id="ARBA00012438"/>
    </source>
</evidence>
<evidence type="ECO:0000259" key="15">
    <source>
        <dbReference type="PROSITE" id="PS50851"/>
    </source>
</evidence>
<dbReference type="InterPro" id="IPR051315">
    <property type="entry name" value="Bact_Chemotaxis_CheA"/>
</dbReference>
<organism evidence="17 18">
    <name type="scientific">Ramlibacter aquaticus</name>
    <dbReference type="NCBI Taxonomy" id="2780094"/>
    <lineage>
        <taxon>Bacteria</taxon>
        <taxon>Pseudomonadati</taxon>
        <taxon>Pseudomonadota</taxon>
        <taxon>Betaproteobacteria</taxon>
        <taxon>Burkholderiales</taxon>
        <taxon>Comamonadaceae</taxon>
        <taxon>Ramlibacter</taxon>
    </lineage>
</organism>
<feature type="domain" description="HPt" evidence="16">
    <location>
        <begin position="6"/>
        <end position="110"/>
    </location>
</feature>
<feature type="compositionally biased region" description="Low complexity" evidence="13">
    <location>
        <begin position="131"/>
        <end position="147"/>
    </location>
</feature>
<dbReference type="InterPro" id="IPR005467">
    <property type="entry name" value="His_kinase_dom"/>
</dbReference>
<comment type="function">
    <text evidence="11">Involved in the transmission of sensory signals from the chemoreceptors to the flagellar motors. CheA is autophosphorylated; it can transfer its phosphate group to either CheB or CheY.</text>
</comment>
<dbReference type="InterPro" id="IPR036641">
    <property type="entry name" value="HPT_dom_sf"/>
</dbReference>
<dbReference type="Gene3D" id="1.10.287.560">
    <property type="entry name" value="Histidine kinase CheA-like, homodimeric domain"/>
    <property type="match status" value="1"/>
</dbReference>
<evidence type="ECO:0000256" key="5">
    <source>
        <dbReference type="ARBA" id="ARBA00022553"/>
    </source>
</evidence>
<protein>
    <recommendedName>
        <fullName evidence="3">Chemotaxis protein CheA</fullName>
        <ecNumber evidence="2">2.7.13.3</ecNumber>
    </recommendedName>
</protein>
<feature type="region of interest" description="Disordered" evidence="13">
    <location>
        <begin position="130"/>
        <end position="172"/>
    </location>
</feature>
<keyword evidence="8" id="KW-0418">Kinase</keyword>
<dbReference type="PANTHER" id="PTHR43395">
    <property type="entry name" value="SENSOR HISTIDINE KINASE CHEA"/>
    <property type="match status" value="1"/>
</dbReference>
<evidence type="ECO:0000256" key="8">
    <source>
        <dbReference type="ARBA" id="ARBA00022777"/>
    </source>
</evidence>
<dbReference type="SUPFAM" id="SSF50341">
    <property type="entry name" value="CheW-like"/>
    <property type="match status" value="1"/>
</dbReference>
<evidence type="ECO:0000256" key="11">
    <source>
        <dbReference type="ARBA" id="ARBA00035100"/>
    </source>
</evidence>
<evidence type="ECO:0000256" key="1">
    <source>
        <dbReference type="ARBA" id="ARBA00000085"/>
    </source>
</evidence>
<keyword evidence="9" id="KW-0067">ATP-binding</keyword>
<keyword evidence="6" id="KW-0808">Transferase</keyword>
<dbReference type="EC" id="2.7.13.3" evidence="2"/>
<dbReference type="PANTHER" id="PTHR43395:SF10">
    <property type="entry name" value="CHEMOTAXIS PROTEIN CHEA"/>
    <property type="match status" value="1"/>
</dbReference>
<dbReference type="EMBL" id="JADDOJ010000003">
    <property type="protein sequence ID" value="MBE7939283.1"/>
    <property type="molecule type" value="Genomic_DNA"/>
</dbReference>
<sequence>MSDGTSDFDLTQFYGVFFEEAAENLENFERLLLGLDVQAPAEETLHAIFRCAHSVKGGAATFGFANVAELTHAMETLLDQLRRHEQPATTDMVDTLLKSGDLLRALLHCHQHGGVPPDAGEVLQALAAHTQAPGGAASHAPAAAQPKKAARPRTQKKKAAAAPPPGERELAMTVGPLADPSLADDILELFGEVAGGGTLERVDGAPEKFARFHLRTSSSDADILDLCSFHVPRESIALAPWEGEPEDAAQEAGPAPAMLEVAAAEVRAVQAPAAAPASAPVAAQAAGGGATPRTTPSETLRVSLEKVDQLINLMGELVITQAMLAQKASRLDAQSREHLMAGLSDLERTTRDLQESVMSIRMIPMSDVFNRFPRMLRDLAARLGKQLELKTVGEATEMDKGLIEKITDPLTHLVRNSVDHGIELPAERIEMGKPPQGTLTLSACHEGGCIVIEVRDDGRGLDRERILDKARRNGMALPDNMTDGEVYQLIFAPGFSTAEAVTDISGRGVGMDVVRRNILGLGGTVELDSELGRGTCVRVRLPLTLAIMDGMSVGIEDDLYLLPLSSVVESFQPQPGAIRTMANRHRVVKVREDHLPVLSLAEAMGYGPVEAVAGAAAPMLVLVQAEGRQVALEVERLVGQQQVVVKNLETNYRKVQGVSGATIMGDGSVALILDVGALVRRAHDKSSSPAAGGRRDERGLEPAGTHAAEPIPA</sequence>
<dbReference type="Gene3D" id="2.30.30.40">
    <property type="entry name" value="SH3 Domains"/>
    <property type="match status" value="1"/>
</dbReference>
<dbReference type="Gene3D" id="3.30.565.10">
    <property type="entry name" value="Histidine kinase-like ATPase, C-terminal domain"/>
    <property type="match status" value="1"/>
</dbReference>
<dbReference type="InterPro" id="IPR004105">
    <property type="entry name" value="CheA-like_dim"/>
</dbReference>
<dbReference type="SMART" id="SM00387">
    <property type="entry name" value="HATPase_c"/>
    <property type="match status" value="1"/>
</dbReference>
<keyword evidence="7" id="KW-0547">Nucleotide-binding</keyword>
<dbReference type="SMART" id="SM00073">
    <property type="entry name" value="HPT"/>
    <property type="match status" value="1"/>
</dbReference>
<dbReference type="SMART" id="SM01231">
    <property type="entry name" value="H-kinase_dim"/>
    <property type="match status" value="1"/>
</dbReference>
<dbReference type="InterPro" id="IPR002545">
    <property type="entry name" value="CheW-lke_dom"/>
</dbReference>
<dbReference type="Proteomes" id="UP000715965">
    <property type="component" value="Unassembled WGS sequence"/>
</dbReference>
<feature type="region of interest" description="Disordered" evidence="13">
    <location>
        <begin position="683"/>
        <end position="713"/>
    </location>
</feature>
<evidence type="ECO:0000259" key="16">
    <source>
        <dbReference type="PROSITE" id="PS50894"/>
    </source>
</evidence>
<dbReference type="InterPro" id="IPR003594">
    <property type="entry name" value="HATPase_dom"/>
</dbReference>
<evidence type="ECO:0000256" key="4">
    <source>
        <dbReference type="ARBA" id="ARBA00022500"/>
    </source>
</evidence>
<dbReference type="PROSITE" id="PS50894">
    <property type="entry name" value="HPT"/>
    <property type="match status" value="1"/>
</dbReference>
<feature type="modified residue" description="Phosphohistidine" evidence="12">
    <location>
        <position position="53"/>
    </location>
</feature>
<feature type="compositionally biased region" description="Basic residues" evidence="13">
    <location>
        <begin position="148"/>
        <end position="159"/>
    </location>
</feature>
<dbReference type="CDD" id="cd00088">
    <property type="entry name" value="HPT"/>
    <property type="match status" value="1"/>
</dbReference>
<evidence type="ECO:0000313" key="18">
    <source>
        <dbReference type="Proteomes" id="UP000715965"/>
    </source>
</evidence>
<dbReference type="RefSeq" id="WP_193778830.1">
    <property type="nucleotide sequence ID" value="NZ_JADDOJ010000003.1"/>
</dbReference>
<dbReference type="InterPro" id="IPR036061">
    <property type="entry name" value="CheW-like_dom_sf"/>
</dbReference>
<dbReference type="InterPro" id="IPR037006">
    <property type="entry name" value="CheA-like_homodim_sf"/>
</dbReference>
<dbReference type="Pfam" id="PF02895">
    <property type="entry name" value="H-kinase_dim"/>
    <property type="match status" value="1"/>
</dbReference>
<dbReference type="PROSITE" id="PS50851">
    <property type="entry name" value="CHEW"/>
    <property type="match status" value="1"/>
</dbReference>
<keyword evidence="4" id="KW-0145">Chemotaxis</keyword>
<keyword evidence="5 12" id="KW-0597">Phosphoprotein</keyword>